<reference evidence="2 3" key="1">
    <citation type="journal article" date="2022" name="Nat. Plants">
        <title>Genomes of leafy and leafless Platanthera orchids illuminate the evolution of mycoheterotrophy.</title>
        <authorList>
            <person name="Li M.H."/>
            <person name="Liu K.W."/>
            <person name="Li Z."/>
            <person name="Lu H.C."/>
            <person name="Ye Q.L."/>
            <person name="Zhang D."/>
            <person name="Wang J.Y."/>
            <person name="Li Y.F."/>
            <person name="Zhong Z.M."/>
            <person name="Liu X."/>
            <person name="Yu X."/>
            <person name="Liu D.K."/>
            <person name="Tu X.D."/>
            <person name="Liu B."/>
            <person name="Hao Y."/>
            <person name="Liao X.Y."/>
            <person name="Jiang Y.T."/>
            <person name="Sun W.H."/>
            <person name="Chen J."/>
            <person name="Chen Y.Q."/>
            <person name="Ai Y."/>
            <person name="Zhai J.W."/>
            <person name="Wu S.S."/>
            <person name="Zhou Z."/>
            <person name="Hsiao Y.Y."/>
            <person name="Wu W.L."/>
            <person name="Chen Y.Y."/>
            <person name="Lin Y.F."/>
            <person name="Hsu J.L."/>
            <person name="Li C.Y."/>
            <person name="Wang Z.W."/>
            <person name="Zhao X."/>
            <person name="Zhong W.Y."/>
            <person name="Ma X.K."/>
            <person name="Ma L."/>
            <person name="Huang J."/>
            <person name="Chen G.Z."/>
            <person name="Huang M.Z."/>
            <person name="Huang L."/>
            <person name="Peng D.H."/>
            <person name="Luo Y.B."/>
            <person name="Zou S.Q."/>
            <person name="Chen S.P."/>
            <person name="Lan S."/>
            <person name="Tsai W.C."/>
            <person name="Van de Peer Y."/>
            <person name="Liu Z.J."/>
        </authorList>
    </citation>
    <scope>NUCLEOTIDE SEQUENCE [LARGE SCALE GENOMIC DNA]</scope>
    <source>
        <strain evidence="2">Lor288</strain>
    </source>
</reference>
<evidence type="ECO:0000256" key="1">
    <source>
        <dbReference type="SAM" id="MobiDB-lite"/>
    </source>
</evidence>
<evidence type="ECO:0008006" key="4">
    <source>
        <dbReference type="Google" id="ProtNLM"/>
    </source>
</evidence>
<comment type="caution">
    <text evidence="2">The sequence shown here is derived from an EMBL/GenBank/DDBJ whole genome shotgun (WGS) entry which is preliminary data.</text>
</comment>
<proteinExistence type="predicted"/>
<evidence type="ECO:0000313" key="2">
    <source>
        <dbReference type="EMBL" id="KAK8961809.1"/>
    </source>
</evidence>
<protein>
    <recommendedName>
        <fullName evidence="4">C2H2-type domain-containing protein</fullName>
    </recommendedName>
</protein>
<sequence length="129" mass="15318">MVVSHGHLSTRHTRDEFVYNPPKEPLDRPPHFRDISGIIRFSCKKCTVSVVLSLHHLHYLHESAEYFTRHLHELHESVHRRIITNNETYKSHADKRRRERIFNEGKWIMVRIRPERLPLGPAKNLSADS</sequence>
<feature type="region of interest" description="Disordered" evidence="1">
    <location>
        <begin position="1"/>
        <end position="22"/>
    </location>
</feature>
<keyword evidence="3" id="KW-1185">Reference proteome</keyword>
<evidence type="ECO:0000313" key="3">
    <source>
        <dbReference type="Proteomes" id="UP001412067"/>
    </source>
</evidence>
<dbReference type="Proteomes" id="UP001412067">
    <property type="component" value="Unassembled WGS sequence"/>
</dbReference>
<organism evidence="2 3">
    <name type="scientific">Platanthera guangdongensis</name>
    <dbReference type="NCBI Taxonomy" id="2320717"/>
    <lineage>
        <taxon>Eukaryota</taxon>
        <taxon>Viridiplantae</taxon>
        <taxon>Streptophyta</taxon>
        <taxon>Embryophyta</taxon>
        <taxon>Tracheophyta</taxon>
        <taxon>Spermatophyta</taxon>
        <taxon>Magnoliopsida</taxon>
        <taxon>Liliopsida</taxon>
        <taxon>Asparagales</taxon>
        <taxon>Orchidaceae</taxon>
        <taxon>Orchidoideae</taxon>
        <taxon>Orchideae</taxon>
        <taxon>Orchidinae</taxon>
        <taxon>Platanthera</taxon>
    </lineage>
</organism>
<name>A0ABR2MDP3_9ASPA</name>
<dbReference type="EMBL" id="JBBWWR010000009">
    <property type="protein sequence ID" value="KAK8961809.1"/>
    <property type="molecule type" value="Genomic_DNA"/>
</dbReference>
<gene>
    <name evidence="2" type="ORF">KSP40_PGU020286</name>
</gene>
<accession>A0ABR2MDP3</accession>